<protein>
    <submittedName>
        <fullName evidence="3">Uncharacterized protein</fullName>
    </submittedName>
</protein>
<evidence type="ECO:0000313" key="3">
    <source>
        <dbReference type="EnsemblMetazoa" id="ACOM039271-PA.1"/>
    </source>
</evidence>
<feature type="region of interest" description="Disordered" evidence="2">
    <location>
        <begin position="121"/>
        <end position="154"/>
    </location>
</feature>
<sequence>MDSYDVSPKSGVSGLEEELDKSSSTPSDFEVFDYEDIREEAAGSRNGQLPKADASRAYHRRLGTLSSDDEDEACGTPLNLELAQLLTQGIVTKAKANFGISKNIETLERSTHELELEQSFYEQQQQQDHDVPTESNSKGHRSISRTASTGSYSASYKRDPDLYLRRSDDVERAYYDDAQLQQDSEEEIDFVQLKNEQLQQRQQAADSEQVGHFFEEDEMVFETHTPGSVGGSGFFRYAEPTTSYHSACGGYDSERMMYEGSISQSRCVADIFNAFSRV</sequence>
<proteinExistence type="predicted"/>
<keyword evidence="1" id="KW-0175">Coiled coil</keyword>
<organism evidence="3">
    <name type="scientific">Anopheles coluzzii</name>
    <name type="common">African malaria mosquito</name>
    <dbReference type="NCBI Taxonomy" id="1518534"/>
    <lineage>
        <taxon>Eukaryota</taxon>
        <taxon>Metazoa</taxon>
        <taxon>Ecdysozoa</taxon>
        <taxon>Arthropoda</taxon>
        <taxon>Hexapoda</taxon>
        <taxon>Insecta</taxon>
        <taxon>Pterygota</taxon>
        <taxon>Neoptera</taxon>
        <taxon>Endopterygota</taxon>
        <taxon>Diptera</taxon>
        <taxon>Nematocera</taxon>
        <taxon>Culicoidea</taxon>
        <taxon>Culicidae</taxon>
        <taxon>Anophelinae</taxon>
        <taxon>Anopheles</taxon>
    </lineage>
</organism>
<feature type="region of interest" description="Disordered" evidence="2">
    <location>
        <begin position="1"/>
        <end position="28"/>
    </location>
</feature>
<dbReference type="AlphaFoldDB" id="A0A8W7PXD4"/>
<name>A0A8W7PXD4_ANOCL</name>
<feature type="coiled-coil region" evidence="1">
    <location>
        <begin position="181"/>
        <end position="208"/>
    </location>
</feature>
<dbReference type="EnsemblMetazoa" id="ACOM039271-RA">
    <property type="protein sequence ID" value="ACOM039271-PA.1"/>
    <property type="gene ID" value="ACOM039271"/>
</dbReference>
<dbReference type="VEuPathDB" id="VectorBase:ACON2_033627"/>
<dbReference type="Proteomes" id="UP000075882">
    <property type="component" value="Unassembled WGS sequence"/>
</dbReference>
<evidence type="ECO:0000256" key="1">
    <source>
        <dbReference type="SAM" id="Coils"/>
    </source>
</evidence>
<reference evidence="3" key="1">
    <citation type="submission" date="2022-08" db="UniProtKB">
        <authorList>
            <consortium name="EnsemblMetazoa"/>
        </authorList>
    </citation>
    <scope>IDENTIFICATION</scope>
</reference>
<evidence type="ECO:0000256" key="2">
    <source>
        <dbReference type="SAM" id="MobiDB-lite"/>
    </source>
</evidence>
<accession>A0A8W7PXD4</accession>
<feature type="compositionally biased region" description="Polar residues" evidence="2">
    <location>
        <begin position="144"/>
        <end position="154"/>
    </location>
</feature>